<proteinExistence type="predicted"/>
<feature type="compositionally biased region" description="Basic residues" evidence="1">
    <location>
        <begin position="1896"/>
        <end position="1908"/>
    </location>
</feature>
<keyword evidence="3" id="KW-1185">Reference proteome</keyword>
<evidence type="ECO:0000313" key="3">
    <source>
        <dbReference type="Proteomes" id="UP001497392"/>
    </source>
</evidence>
<gene>
    <name evidence="2" type="primary">g10132</name>
    <name evidence="2" type="ORF">VP750_LOCUS9119</name>
</gene>
<evidence type="ECO:0000313" key="2">
    <source>
        <dbReference type="EMBL" id="CAL5227213.1"/>
    </source>
</evidence>
<feature type="region of interest" description="Disordered" evidence="1">
    <location>
        <begin position="2485"/>
        <end position="2570"/>
    </location>
</feature>
<feature type="compositionally biased region" description="Basic and acidic residues" evidence="1">
    <location>
        <begin position="1009"/>
        <end position="1022"/>
    </location>
</feature>
<feature type="compositionally biased region" description="Basic and acidic residues" evidence="1">
    <location>
        <begin position="2279"/>
        <end position="2288"/>
    </location>
</feature>
<feature type="region of interest" description="Disordered" evidence="1">
    <location>
        <begin position="2212"/>
        <end position="2235"/>
    </location>
</feature>
<evidence type="ECO:0000256" key="1">
    <source>
        <dbReference type="SAM" id="MobiDB-lite"/>
    </source>
</evidence>
<feature type="compositionally biased region" description="Polar residues" evidence="1">
    <location>
        <begin position="255"/>
        <end position="271"/>
    </location>
</feature>
<feature type="compositionally biased region" description="Basic and acidic residues" evidence="1">
    <location>
        <begin position="680"/>
        <end position="704"/>
    </location>
</feature>
<feature type="region of interest" description="Disordered" evidence="1">
    <location>
        <begin position="2455"/>
        <end position="2474"/>
    </location>
</feature>
<feature type="compositionally biased region" description="Low complexity" evidence="1">
    <location>
        <begin position="2460"/>
        <end position="2474"/>
    </location>
</feature>
<feature type="compositionally biased region" description="Low complexity" evidence="1">
    <location>
        <begin position="1026"/>
        <end position="1039"/>
    </location>
</feature>
<dbReference type="EMBL" id="CAXHTA020000017">
    <property type="protein sequence ID" value="CAL5227213.1"/>
    <property type="molecule type" value="Genomic_DNA"/>
</dbReference>
<feature type="region of interest" description="Disordered" evidence="1">
    <location>
        <begin position="206"/>
        <end position="291"/>
    </location>
</feature>
<feature type="compositionally biased region" description="Low complexity" evidence="1">
    <location>
        <begin position="2485"/>
        <end position="2494"/>
    </location>
</feature>
<feature type="compositionally biased region" description="Basic and acidic residues" evidence="1">
    <location>
        <begin position="2548"/>
        <end position="2570"/>
    </location>
</feature>
<feature type="compositionally biased region" description="Low complexity" evidence="1">
    <location>
        <begin position="279"/>
        <end position="291"/>
    </location>
</feature>
<feature type="compositionally biased region" description="Low complexity" evidence="1">
    <location>
        <begin position="1552"/>
        <end position="1570"/>
    </location>
</feature>
<feature type="region of interest" description="Disordered" evidence="1">
    <location>
        <begin position="500"/>
        <end position="535"/>
    </location>
</feature>
<feature type="compositionally biased region" description="Polar residues" evidence="1">
    <location>
        <begin position="1149"/>
        <end position="1160"/>
    </location>
</feature>
<feature type="compositionally biased region" description="Low complexity" evidence="1">
    <location>
        <begin position="2066"/>
        <end position="2080"/>
    </location>
</feature>
<feature type="region of interest" description="Disordered" evidence="1">
    <location>
        <begin position="2423"/>
        <end position="2446"/>
    </location>
</feature>
<feature type="compositionally biased region" description="Low complexity" evidence="1">
    <location>
        <begin position="1963"/>
        <end position="1974"/>
    </location>
</feature>
<feature type="region of interest" description="Disordered" evidence="1">
    <location>
        <begin position="985"/>
        <end position="1086"/>
    </location>
</feature>
<feature type="compositionally biased region" description="Polar residues" evidence="1">
    <location>
        <begin position="1999"/>
        <end position="2018"/>
    </location>
</feature>
<protein>
    <submittedName>
        <fullName evidence="2">G10132 protein</fullName>
    </submittedName>
</protein>
<feature type="compositionally biased region" description="Low complexity" evidence="1">
    <location>
        <begin position="2521"/>
        <end position="2539"/>
    </location>
</feature>
<feature type="region of interest" description="Disordered" evidence="1">
    <location>
        <begin position="906"/>
        <end position="971"/>
    </location>
</feature>
<feature type="compositionally biased region" description="Polar residues" evidence="1">
    <location>
        <begin position="549"/>
        <end position="570"/>
    </location>
</feature>
<feature type="compositionally biased region" description="Polar residues" evidence="1">
    <location>
        <begin position="1847"/>
        <end position="1863"/>
    </location>
</feature>
<name>A0ABP1GAR0_9CHLO</name>
<feature type="compositionally biased region" description="Low complexity" evidence="1">
    <location>
        <begin position="1828"/>
        <end position="1841"/>
    </location>
</feature>
<dbReference type="Proteomes" id="UP001497392">
    <property type="component" value="Unassembled WGS sequence"/>
</dbReference>
<sequence>MRECTQDWMGRADMGQDIWALLQAAAKPELRKVFAAAHMRPCWLDTGPEEAPNQQPQELEDWRVGVCANTGADQRYRYGVILEVDGDCFRVRFDDGEKSVLVPIAGHSFDWVQPDSRALAKQAQKGKHAPLILSPDESCGPALFGRLAFSSAAHLSDTWQALTAGCLAGADAASAAPAALQMPELDVGQTIGWALLESLCDHLEPGNAAKTGGVEDRAKHIKKKRAQDRKNGKKGPKARPGSASQLERGMLGPKQVQQKTASRVADSTVSAEPSPPARTAGPEPGAALLPDLELPAAETLQWAEREYEECLAACPPSLTPAAVSETNRRAALLVANVLHSLRRCWPVDVADIMREAEGPNMRLPEYVTCGDVAHTEEAHRQGALHITLLEHPQTLADRFNVEGTETEGHKAARRSEQLLQLFLYMHVLAAEQPGICMEDRYVEDISELFSELSISLFGQPVTATDILTAEIKPHFGAKLPGVVRGLEGTCGLAEASLSSMSLGPRPVGSPRAARDQAQASASGCGSIGGTSAVPSSGQARQALRMLSWPNLSGGHNSSRAASYASENSRGTARLHTTHMTGRSSGSLHHQQHLRAAAVGQKGPRTRMAPLVTIPGRTKVSIAELQRKKRKHSKRAAQGTAAAARGQPSQSGASLPPSATPEDQRTEAWSLLLTPQSRRKPTPEDARHLDSIPETAEKLPRRALPDDPAALRQPFFGALAGSVTLESIAQSEDYGDQQHDDPPPPEVAKPQTWLGIQQLQRKPSRARKPQQPLMELPLPRSASLAQQAQRVPRAAHHSDDTVEDNCGAASGRHTVLVQQQLQTSVIVRAEVQLLQPPPAHEKVPHQQVLDVSKGAAAVTSVNAAAGLHAKLLAASRADVVPCTPVAAAAHVAQPLSQYTRSKPTQAPQLNVAGQPADTASENPSALPVEGSLAHELGLPAGQSGQQRAPAGQPVQQRTAGEEAPQQEADGGFDAYDFDATLAQTDEQAAAAARGSRVSLPRPQNPAARSTAEKDKAASTHPEVRLLSSSSAAAAATAAHSRLPKQAQPEQTGSPGVCGLSPTPHKALHWRGHKPSAAAEPTAARPADSGCLSGLAYDPSAAFAGLEGLVQAVQGDQQQQSDHQLEPEHDRGPAAAAANAEVEDAPGGLNNGQETAAESTAVKSAEKVENGRKRPRADATAATEDLGRSQRSRRAPTRYLSPILEQSARHAGKPSELAAGLAATPRQAEEEAAAPIAEHSTAAADMHEEHGAEEPVEALDVSIAKSGKPDRSASAACGTPAQPAPVAEAAAPDTQQPSVAAATVTQSGKIRRSPTAAADRPSGGPAHALGSLTGPSNGDAVPSSSAAIEQPAVEPDAQPAATAVQQPRSSTRLASSAAEVTASTQVIAPELKPQKAKKATGAVPKKTSAPKRGTLHVSACSDSAVAATPASKAHKTGRSSPGAVPDSVPSLGQPPEEHAEKPACVPPMLRSSARAAVKSPSAFAPERAHAKNSRRITSNLEQTAPPPQAVPVSMPVSAPASAPQALRRSVRAAVEGPSASAPEQAPAKRSGHCATKPKQAAPPAQALPDYAPVSSQASVPRALKRSAQAAVKSPRASAPREAPTKRSRRSATTPKQAAPVKEALPDSTPTSVPASVPQALERSARAAAKGASASALEQATPEHTRCSAAASEQATPAPEVLSDSMPARKERSRRTAGKAAENAVQKPTLSERGCAADAPMQAAVTPEASAKRAKRDAAELERSASAAQPVSYSAPTRKRPSRHRAGEAAEVSVQAATPPVKCSSAAAIMQAAATPETVPDSVPPREQGSRRRASRAAEGLQQGLTPPVTSSSAAAAVQAAAAAKPPTKRSLQASVAPVSQTADATTHQEESLTLAAGALSAPARSSAPEQKEMLGCSKCRHAPKGCKKCRPQPEQALQSRANGVDPAKAVKSRAASAAKPQRRIVDEAAPESEQCAKQPGVDTTQDAQLQEQSAEEAQPRISTAQECIENPQALFEAHEGQPSTAQQIQSGHPLERTSTPAAEPILAPAMAQLHASITDTDQRKNGAPSLPPIPEEREEELPQMRQHGQAPSQALAASPPGAVKELVAPQEPEGAQVPWSMSPTEDPSLTSDSPPGFLMQSEAVHASLAACMEATPAQQQHGLPALTAQHIGSPNASSDPSSPVEAVVPAEEGLAEAADTVPEVVHIGDQHCSEPPHMSPTAEEPDVMGFSPGTSDRHCGEALPLTKPTAKKKRRREADWCTEFASELEEFGTQKTPGPAMAATPAPAKQQKLSRTMGLAERIKDDLEFRKARKSAGQLLPGSSPGTAQQAVAHGRGSDDMLPAPERCAVSGASTLGSDSDSPRNNAVDHEAGADAWAAVLAEERACQPSHTQSLPSIQASEQGDAAFESRFAQLQQPEPVLVSAPKEISPSLMQRRSTRGIIAADALNSPPTEALQRGRQPAQQKDAACTLSFQGTARKMSQQSAHADAAKAPAAVPIAAEKAAKAAQMRQASNAIKAQRDARARRNSMSSWDTGNTGATDASAVGRKAAAKRSSAANKKLPATAVQTRLRDRATKEAGKPAERARSSRQR</sequence>
<feature type="compositionally biased region" description="Low complexity" evidence="1">
    <location>
        <begin position="2254"/>
        <end position="2266"/>
    </location>
</feature>
<feature type="compositionally biased region" description="Polar residues" evidence="1">
    <location>
        <begin position="2330"/>
        <end position="2343"/>
    </location>
</feature>
<feature type="compositionally biased region" description="Basic residues" evidence="1">
    <location>
        <begin position="219"/>
        <end position="237"/>
    </location>
</feature>
<feature type="compositionally biased region" description="Low complexity" evidence="1">
    <location>
        <begin position="1278"/>
        <end position="1290"/>
    </location>
</feature>
<feature type="region of interest" description="Disordered" evidence="1">
    <location>
        <begin position="2248"/>
        <end position="2346"/>
    </location>
</feature>
<feature type="compositionally biased region" description="Polar residues" evidence="1">
    <location>
        <begin position="1743"/>
        <end position="1752"/>
    </location>
</feature>
<feature type="compositionally biased region" description="Low complexity" evidence="1">
    <location>
        <begin position="1925"/>
        <end position="1937"/>
    </location>
</feature>
<feature type="region of interest" description="Disordered" evidence="1">
    <location>
        <begin position="548"/>
        <end position="707"/>
    </location>
</feature>
<reference evidence="2 3" key="1">
    <citation type="submission" date="2024-06" db="EMBL/GenBank/DDBJ databases">
        <authorList>
            <person name="Kraege A."/>
            <person name="Thomma B."/>
        </authorList>
    </citation>
    <scope>NUCLEOTIDE SEQUENCE [LARGE SCALE GENOMIC DNA]</scope>
</reference>
<feature type="compositionally biased region" description="Polar residues" evidence="1">
    <location>
        <begin position="2506"/>
        <end position="2519"/>
    </location>
</feature>
<feature type="compositionally biased region" description="Low complexity" evidence="1">
    <location>
        <begin position="1636"/>
        <end position="1657"/>
    </location>
</feature>
<feature type="compositionally biased region" description="Basic and acidic residues" evidence="1">
    <location>
        <begin position="1121"/>
        <end position="1130"/>
    </location>
</feature>
<feature type="compositionally biased region" description="Low complexity" evidence="1">
    <location>
        <begin position="635"/>
        <end position="646"/>
    </location>
</feature>
<feature type="compositionally biased region" description="Polar residues" evidence="1">
    <location>
        <begin position="1291"/>
        <end position="1306"/>
    </location>
</feature>
<feature type="compositionally biased region" description="Polar residues" evidence="1">
    <location>
        <begin position="577"/>
        <end position="588"/>
    </location>
</feature>
<feature type="compositionally biased region" description="Low complexity" evidence="1">
    <location>
        <begin position="1073"/>
        <end position="1085"/>
    </location>
</feature>
<comment type="caution">
    <text evidence="2">The sequence shown here is derived from an EMBL/GenBank/DDBJ whole genome shotgun (WGS) entry which is preliminary data.</text>
</comment>
<organism evidence="2 3">
    <name type="scientific">Coccomyxa viridis</name>
    <dbReference type="NCBI Taxonomy" id="1274662"/>
    <lineage>
        <taxon>Eukaryota</taxon>
        <taxon>Viridiplantae</taxon>
        <taxon>Chlorophyta</taxon>
        <taxon>core chlorophytes</taxon>
        <taxon>Trebouxiophyceae</taxon>
        <taxon>Trebouxiophyceae incertae sedis</taxon>
        <taxon>Coccomyxaceae</taxon>
        <taxon>Coccomyxa</taxon>
    </lineage>
</organism>
<feature type="compositionally biased region" description="Polar residues" evidence="1">
    <location>
        <begin position="1361"/>
        <end position="1372"/>
    </location>
</feature>
<feature type="region of interest" description="Disordered" evidence="1">
    <location>
        <begin position="1112"/>
        <end position="2115"/>
    </location>
</feature>
<accession>A0ABP1GAR0</accession>
<feature type="compositionally biased region" description="Polar residues" evidence="1">
    <location>
        <begin position="2097"/>
        <end position="2111"/>
    </location>
</feature>